<evidence type="ECO:0000256" key="1">
    <source>
        <dbReference type="SAM" id="Phobius"/>
    </source>
</evidence>
<feature type="transmembrane region" description="Helical" evidence="1">
    <location>
        <begin position="47"/>
        <end position="67"/>
    </location>
</feature>
<keyword evidence="1" id="KW-1133">Transmembrane helix</keyword>
<keyword evidence="3" id="KW-1185">Reference proteome</keyword>
<reference evidence="3" key="1">
    <citation type="journal article" date="2019" name="Int. J. Syst. Evol. Microbiol.">
        <title>The Global Catalogue of Microorganisms (GCM) 10K type strain sequencing project: providing services to taxonomists for standard genome sequencing and annotation.</title>
        <authorList>
            <consortium name="The Broad Institute Genomics Platform"/>
            <consortium name="The Broad Institute Genome Sequencing Center for Infectious Disease"/>
            <person name="Wu L."/>
            <person name="Ma J."/>
        </authorList>
    </citation>
    <scope>NUCLEOTIDE SEQUENCE [LARGE SCALE GENOMIC DNA]</scope>
    <source>
        <strain evidence="3">JCM 17983</strain>
    </source>
</reference>
<feature type="transmembrane region" description="Helical" evidence="1">
    <location>
        <begin position="185"/>
        <end position="208"/>
    </location>
</feature>
<keyword evidence="1" id="KW-0472">Membrane</keyword>
<feature type="transmembrane region" description="Helical" evidence="1">
    <location>
        <begin position="116"/>
        <end position="143"/>
    </location>
</feature>
<feature type="transmembrane region" description="Helical" evidence="1">
    <location>
        <begin position="79"/>
        <end position="104"/>
    </location>
</feature>
<evidence type="ECO:0008006" key="4">
    <source>
        <dbReference type="Google" id="ProtNLM"/>
    </source>
</evidence>
<name>A0ABP9EKS5_9PSEU</name>
<gene>
    <name evidence="2" type="ORF">GCM10023203_35320</name>
</gene>
<comment type="caution">
    <text evidence="2">The sequence shown here is derived from an EMBL/GenBank/DDBJ whole genome shotgun (WGS) entry which is preliminary data.</text>
</comment>
<feature type="transmembrane region" description="Helical" evidence="1">
    <location>
        <begin position="155"/>
        <end position="179"/>
    </location>
</feature>
<keyword evidence="1" id="KW-0812">Transmembrane</keyword>
<dbReference type="Proteomes" id="UP001500457">
    <property type="component" value="Unassembled WGS sequence"/>
</dbReference>
<dbReference type="EMBL" id="BAABHQ010000009">
    <property type="protein sequence ID" value="GAA4881071.1"/>
    <property type="molecule type" value="Genomic_DNA"/>
</dbReference>
<proteinExistence type="predicted"/>
<sequence>MRWGPWAGVLLCLSWAPMALVLPRFPDLGSAHVVVIYWAAELGVMQAVALSVGVGYLFLLVFLGALTDRLSAAEHLRPWSWTAVASAVVFTTALNVAIGLVLSAGLVARTDPAGAYALHVGGFVLAAPAAFAGVAFFLAVAVVAFGSPVLPRWSAWLAVAGAVANAGPVGGVTTLVGPWNAGNGVLAGIAAPLGLFVAWILAVSVWWLREPAVPSRPEPVGQPAATRR</sequence>
<protein>
    <recommendedName>
        <fullName evidence="4">DUF4386 family protein</fullName>
    </recommendedName>
</protein>
<accession>A0ABP9EKS5</accession>
<evidence type="ECO:0000313" key="2">
    <source>
        <dbReference type="EMBL" id="GAA4881071.1"/>
    </source>
</evidence>
<evidence type="ECO:0000313" key="3">
    <source>
        <dbReference type="Proteomes" id="UP001500457"/>
    </source>
</evidence>
<organism evidence="2 3">
    <name type="scientific">Actinomycetospora straminea</name>
    <dbReference type="NCBI Taxonomy" id="663607"/>
    <lineage>
        <taxon>Bacteria</taxon>
        <taxon>Bacillati</taxon>
        <taxon>Actinomycetota</taxon>
        <taxon>Actinomycetes</taxon>
        <taxon>Pseudonocardiales</taxon>
        <taxon>Pseudonocardiaceae</taxon>
        <taxon>Actinomycetospora</taxon>
    </lineage>
</organism>